<evidence type="ECO:0000256" key="3">
    <source>
        <dbReference type="ARBA" id="ARBA00022452"/>
    </source>
</evidence>
<dbReference type="AlphaFoldDB" id="A0A4S8H8H0"/>
<evidence type="ECO:0000259" key="9">
    <source>
        <dbReference type="Pfam" id="PF07715"/>
    </source>
</evidence>
<evidence type="ECO:0000256" key="4">
    <source>
        <dbReference type="ARBA" id="ARBA00022692"/>
    </source>
</evidence>
<accession>A0A4S8H8H0</accession>
<keyword evidence="4" id="KW-0812">Transmembrane</keyword>
<dbReference type="PANTHER" id="PTHR30069">
    <property type="entry name" value="TONB-DEPENDENT OUTER MEMBRANE RECEPTOR"/>
    <property type="match status" value="1"/>
</dbReference>
<keyword evidence="6" id="KW-0472">Membrane</keyword>
<dbReference type="Gene3D" id="2.170.130.10">
    <property type="entry name" value="TonB-dependent receptor, plug domain"/>
    <property type="match status" value="1"/>
</dbReference>
<dbReference type="RefSeq" id="WP_136580837.1">
    <property type="nucleotide sequence ID" value="NZ_STFF01000016.1"/>
</dbReference>
<dbReference type="InterPro" id="IPR036942">
    <property type="entry name" value="Beta-barrel_TonB_sf"/>
</dbReference>
<dbReference type="PANTHER" id="PTHR30069:SF29">
    <property type="entry name" value="HEMOGLOBIN AND HEMOGLOBIN-HAPTOGLOBIN-BINDING PROTEIN 1-RELATED"/>
    <property type="match status" value="1"/>
</dbReference>
<dbReference type="InterPro" id="IPR012910">
    <property type="entry name" value="Plug_dom"/>
</dbReference>
<evidence type="ECO:0000256" key="7">
    <source>
        <dbReference type="ARBA" id="ARBA00023237"/>
    </source>
</evidence>
<keyword evidence="3" id="KW-1134">Transmembrane beta strand</keyword>
<dbReference type="SUPFAM" id="SSF49464">
    <property type="entry name" value="Carboxypeptidase regulatory domain-like"/>
    <property type="match status" value="1"/>
</dbReference>
<keyword evidence="11" id="KW-1185">Reference proteome</keyword>
<name>A0A4S8H8H0_9BACT</name>
<evidence type="ECO:0000256" key="1">
    <source>
        <dbReference type="ARBA" id="ARBA00004571"/>
    </source>
</evidence>
<dbReference type="GO" id="GO:0044718">
    <property type="term" value="P:siderophore transmembrane transport"/>
    <property type="evidence" value="ECO:0007669"/>
    <property type="project" value="TreeGrafter"/>
</dbReference>
<dbReference type="GO" id="GO:0015344">
    <property type="term" value="F:siderophore uptake transmembrane transporter activity"/>
    <property type="evidence" value="ECO:0007669"/>
    <property type="project" value="TreeGrafter"/>
</dbReference>
<evidence type="ECO:0000256" key="6">
    <source>
        <dbReference type="ARBA" id="ARBA00023136"/>
    </source>
</evidence>
<evidence type="ECO:0000313" key="11">
    <source>
        <dbReference type="Proteomes" id="UP000306918"/>
    </source>
</evidence>
<dbReference type="InterPro" id="IPR008969">
    <property type="entry name" value="CarboxyPept-like_regulatory"/>
</dbReference>
<dbReference type="InterPro" id="IPR037066">
    <property type="entry name" value="Plug_dom_sf"/>
</dbReference>
<evidence type="ECO:0000313" key="10">
    <source>
        <dbReference type="EMBL" id="THU30361.1"/>
    </source>
</evidence>
<dbReference type="EMBL" id="STFF01000016">
    <property type="protein sequence ID" value="THU30361.1"/>
    <property type="molecule type" value="Genomic_DNA"/>
</dbReference>
<evidence type="ECO:0000256" key="8">
    <source>
        <dbReference type="SAM" id="SignalP"/>
    </source>
</evidence>
<keyword evidence="7" id="KW-0998">Cell outer membrane</keyword>
<evidence type="ECO:0000256" key="2">
    <source>
        <dbReference type="ARBA" id="ARBA00022448"/>
    </source>
</evidence>
<sequence length="881" mass="98862">MKRILSLWMLIGCCLMQTVKLQAQDISKMTISIELKNVTLAEAFSKIESLTSLKFNYKTADVADVKGITYQQQKVAVKKVLNDLLSNTSLQYEQLQQYIIVKKRPQQPAGKKGKLSVTGMVKEAITGEPLPYVNIAIAGLPGGFVTNAAGLFTIHDLPDTTVLIFTAIGHQLVQYPLYGAQAGSVITVEMKTASRDLGQVTIAHKKSNTFKLNQQPGMLKLSVANIATLPRIGEKDIFRSFQLMPGISAGNEQSAGLYVRGGTPDQNLILFDGFTVYNVDHLYGFFSTFNANAIKDVQLFKSGFDAKYGGRLSALAEITGKEGNRNHFNAGVDLGLLSASAFAETPIGKKITALASFRRSFKTPLYDTLLNHARTDKTSLDNGTVKLDRARGTTKLVSGFDDMNVKLTYRPTEKDGISASFYHGKDQLNNHIEAESDENTAFFTSTTDNTQWGNTGASLKWNHKWNAELFSTALISYSNYFSDRTANTRQILVDTIQGDKIIETGFAENNDLKDYTLKAGFEWMPNATHTISGGIQLTRNHISYQYIRNDSLAYITRDSKGNTNAVYIQDKLRLLNGRLVFTPGIRISHFDATSSLYHEPRLTVTYDLSSNIKLKGSAGQYYQFAKRVIREDILNGNRDFWVLADNEKLPVSSSRQVMAGASWENNDLLVDVEAWYKKLRGLSEYTLRYQPNPDRAEYEELFYEGTGYAQGIDVLLQKKFGKYTGWIAYTLSTVKNNFPVYGPNNFFASNDVRNECKIIQMYSLKRWDFAITWLYLTGKPYTAPTGGYQISLPDGTIRNLLIVSDKNTLRLPDYHRLDAAVNWHFGKPGKRNGTIGLSVFNAYNRRNLWYKNFQIVTSQIVESNINYLGITPNLNVSFKWR</sequence>
<comment type="subcellular location">
    <subcellularLocation>
        <location evidence="1">Cell outer membrane</location>
        <topology evidence="1">Multi-pass membrane protein</topology>
    </subcellularLocation>
</comment>
<keyword evidence="5 8" id="KW-0732">Signal</keyword>
<dbReference type="Pfam" id="PF07715">
    <property type="entry name" value="Plug"/>
    <property type="match status" value="1"/>
</dbReference>
<dbReference type="GO" id="GO:0009279">
    <property type="term" value="C:cell outer membrane"/>
    <property type="evidence" value="ECO:0007669"/>
    <property type="project" value="UniProtKB-SubCell"/>
</dbReference>
<keyword evidence="2" id="KW-0813">Transport</keyword>
<keyword evidence="10" id="KW-0675">Receptor</keyword>
<protein>
    <submittedName>
        <fullName evidence="10">TonB-dependent receptor</fullName>
    </submittedName>
</protein>
<dbReference type="Gene3D" id="2.40.170.20">
    <property type="entry name" value="TonB-dependent receptor, beta-barrel domain"/>
    <property type="match status" value="1"/>
</dbReference>
<dbReference type="SUPFAM" id="SSF56935">
    <property type="entry name" value="Porins"/>
    <property type="match status" value="1"/>
</dbReference>
<dbReference type="Pfam" id="PF13715">
    <property type="entry name" value="CarbopepD_reg_2"/>
    <property type="match status" value="1"/>
</dbReference>
<proteinExistence type="predicted"/>
<comment type="caution">
    <text evidence="10">The sequence shown here is derived from an EMBL/GenBank/DDBJ whole genome shotgun (WGS) entry which is preliminary data.</text>
</comment>
<feature type="chain" id="PRO_5020575769" evidence="8">
    <location>
        <begin position="24"/>
        <end position="881"/>
    </location>
</feature>
<dbReference type="OrthoDB" id="9803050at2"/>
<dbReference type="Proteomes" id="UP000306918">
    <property type="component" value="Unassembled WGS sequence"/>
</dbReference>
<reference evidence="10 11" key="1">
    <citation type="submission" date="2019-04" db="EMBL/GenBank/DDBJ databases">
        <title>Niastella caeni sp. nov., isolated from activated sludge.</title>
        <authorList>
            <person name="Sheng M."/>
        </authorList>
    </citation>
    <scope>NUCLEOTIDE SEQUENCE [LARGE SCALE GENOMIC DNA]</scope>
    <source>
        <strain evidence="10 11">HX-2-15</strain>
    </source>
</reference>
<evidence type="ECO:0000256" key="5">
    <source>
        <dbReference type="ARBA" id="ARBA00022729"/>
    </source>
</evidence>
<organism evidence="10 11">
    <name type="scientific">Niastella caeni</name>
    <dbReference type="NCBI Taxonomy" id="2569763"/>
    <lineage>
        <taxon>Bacteria</taxon>
        <taxon>Pseudomonadati</taxon>
        <taxon>Bacteroidota</taxon>
        <taxon>Chitinophagia</taxon>
        <taxon>Chitinophagales</taxon>
        <taxon>Chitinophagaceae</taxon>
        <taxon>Niastella</taxon>
    </lineage>
</organism>
<gene>
    <name evidence="10" type="ORF">FAM09_29840</name>
</gene>
<feature type="signal peptide" evidence="8">
    <location>
        <begin position="1"/>
        <end position="23"/>
    </location>
</feature>
<dbReference type="InterPro" id="IPR039426">
    <property type="entry name" value="TonB-dep_rcpt-like"/>
</dbReference>
<feature type="domain" description="TonB-dependent receptor plug" evidence="9">
    <location>
        <begin position="227"/>
        <end position="311"/>
    </location>
</feature>